<dbReference type="InterPro" id="IPR036396">
    <property type="entry name" value="Cyt_P450_sf"/>
</dbReference>
<sequence>MNHSILPPGRMGWPLIGENLEYILMGRKGTPEKFIEDRMNKYSSQVFKTSLLGEKMVIFCGSKGNKFLFSNEFTLVQSWWPHSFDVIFPDLKTSIKEESKKMKAFLPRFLKPNSLHKYIGTMDQIAKQHLNMYWDHKDSVAVLPLVKKYIFSVTCRLFLSIENEDYIAMFNEQFETVSVGILSLPINFPGTAYNRAIKASNFV</sequence>
<dbReference type="Proteomes" id="UP000554482">
    <property type="component" value="Unassembled WGS sequence"/>
</dbReference>
<protein>
    <submittedName>
        <fullName evidence="7">Cytochrome p450</fullName>
    </submittedName>
</protein>
<dbReference type="GO" id="GO:0004497">
    <property type="term" value="F:monooxygenase activity"/>
    <property type="evidence" value="ECO:0007669"/>
    <property type="project" value="UniProtKB-KW"/>
</dbReference>
<reference evidence="7 8" key="1">
    <citation type="submission" date="2020-06" db="EMBL/GenBank/DDBJ databases">
        <title>Transcriptomic and genomic resources for Thalictrum thalictroides and T. hernandezii: Facilitating candidate gene discovery in an emerging model plant lineage.</title>
        <authorList>
            <person name="Arias T."/>
            <person name="Riano-Pachon D.M."/>
            <person name="Di Stilio V.S."/>
        </authorList>
    </citation>
    <scope>NUCLEOTIDE SEQUENCE [LARGE SCALE GENOMIC DNA]</scope>
    <source>
        <strain evidence="8">cv. WT478/WT964</strain>
        <tissue evidence="7">Leaves</tissue>
    </source>
</reference>
<keyword evidence="4" id="KW-0560">Oxidoreductase</keyword>
<evidence type="ECO:0000256" key="1">
    <source>
        <dbReference type="ARBA" id="ARBA00010617"/>
    </source>
</evidence>
<name>A0A7J6VXN6_THATH</name>
<evidence type="ECO:0000256" key="4">
    <source>
        <dbReference type="ARBA" id="ARBA00023002"/>
    </source>
</evidence>
<dbReference type="AlphaFoldDB" id="A0A7J6VXN6"/>
<keyword evidence="2" id="KW-0349">Heme</keyword>
<evidence type="ECO:0000256" key="6">
    <source>
        <dbReference type="ARBA" id="ARBA00023033"/>
    </source>
</evidence>
<dbReference type="GO" id="GO:0016125">
    <property type="term" value="P:sterol metabolic process"/>
    <property type="evidence" value="ECO:0007669"/>
    <property type="project" value="TreeGrafter"/>
</dbReference>
<evidence type="ECO:0000313" key="8">
    <source>
        <dbReference type="Proteomes" id="UP000554482"/>
    </source>
</evidence>
<dbReference type="GO" id="GO:0016705">
    <property type="term" value="F:oxidoreductase activity, acting on paired donors, with incorporation or reduction of molecular oxygen"/>
    <property type="evidence" value="ECO:0007669"/>
    <property type="project" value="InterPro"/>
</dbReference>
<feature type="non-terminal residue" evidence="7">
    <location>
        <position position="203"/>
    </location>
</feature>
<evidence type="ECO:0000256" key="3">
    <source>
        <dbReference type="ARBA" id="ARBA00022723"/>
    </source>
</evidence>
<dbReference type="SUPFAM" id="SSF48264">
    <property type="entry name" value="Cytochrome P450"/>
    <property type="match status" value="1"/>
</dbReference>
<gene>
    <name evidence="7" type="ORF">FRX31_021468</name>
</gene>
<organism evidence="7 8">
    <name type="scientific">Thalictrum thalictroides</name>
    <name type="common">Rue-anemone</name>
    <name type="synonym">Anemone thalictroides</name>
    <dbReference type="NCBI Taxonomy" id="46969"/>
    <lineage>
        <taxon>Eukaryota</taxon>
        <taxon>Viridiplantae</taxon>
        <taxon>Streptophyta</taxon>
        <taxon>Embryophyta</taxon>
        <taxon>Tracheophyta</taxon>
        <taxon>Spermatophyta</taxon>
        <taxon>Magnoliopsida</taxon>
        <taxon>Ranunculales</taxon>
        <taxon>Ranunculaceae</taxon>
        <taxon>Thalictroideae</taxon>
        <taxon>Thalictrum</taxon>
    </lineage>
</organism>
<proteinExistence type="inferred from homology"/>
<dbReference type="OrthoDB" id="1372046at2759"/>
<comment type="similarity">
    <text evidence="1">Belongs to the cytochrome P450 family.</text>
</comment>
<dbReference type="Gene3D" id="1.10.630.10">
    <property type="entry name" value="Cytochrome P450"/>
    <property type="match status" value="1"/>
</dbReference>
<dbReference type="PANTHER" id="PTHR24286">
    <property type="entry name" value="CYTOCHROME P450 26"/>
    <property type="match status" value="1"/>
</dbReference>
<evidence type="ECO:0000256" key="2">
    <source>
        <dbReference type="ARBA" id="ARBA00022617"/>
    </source>
</evidence>
<keyword evidence="6" id="KW-0503">Monooxygenase</keyword>
<keyword evidence="8" id="KW-1185">Reference proteome</keyword>
<evidence type="ECO:0000313" key="7">
    <source>
        <dbReference type="EMBL" id="KAF5188945.1"/>
    </source>
</evidence>
<dbReference type="GO" id="GO:0005506">
    <property type="term" value="F:iron ion binding"/>
    <property type="evidence" value="ECO:0007669"/>
    <property type="project" value="InterPro"/>
</dbReference>
<accession>A0A7J6VXN6</accession>
<comment type="caution">
    <text evidence="7">The sequence shown here is derived from an EMBL/GenBank/DDBJ whole genome shotgun (WGS) entry which is preliminary data.</text>
</comment>
<evidence type="ECO:0000256" key="5">
    <source>
        <dbReference type="ARBA" id="ARBA00023004"/>
    </source>
</evidence>
<keyword evidence="5" id="KW-0408">Iron</keyword>
<dbReference type="EMBL" id="JABWDY010026138">
    <property type="protein sequence ID" value="KAF5188945.1"/>
    <property type="molecule type" value="Genomic_DNA"/>
</dbReference>
<dbReference type="GO" id="GO:0020037">
    <property type="term" value="F:heme binding"/>
    <property type="evidence" value="ECO:0007669"/>
    <property type="project" value="InterPro"/>
</dbReference>
<dbReference type="PANTHER" id="PTHR24286:SF384">
    <property type="entry name" value="P450, PUTATIVE (EUROFUNG)-RELATED"/>
    <property type="match status" value="1"/>
</dbReference>
<keyword evidence="3" id="KW-0479">Metal-binding</keyword>